<dbReference type="Gene3D" id="2.130.10.10">
    <property type="entry name" value="YVTN repeat-like/Quinoprotein amine dehydrogenase"/>
    <property type="match status" value="1"/>
</dbReference>
<gene>
    <name evidence="4" type="ORF">NESM_000806300</name>
</gene>
<dbReference type="GO" id="GO:0120330">
    <property type="term" value="C:rixosome complex"/>
    <property type="evidence" value="ECO:0007669"/>
    <property type="project" value="TreeGrafter"/>
</dbReference>
<keyword evidence="5" id="KW-1185">Reference proteome</keyword>
<dbReference type="GO" id="GO:0006364">
    <property type="term" value="P:rRNA processing"/>
    <property type="evidence" value="ECO:0007669"/>
    <property type="project" value="TreeGrafter"/>
</dbReference>
<name>A0AAW0EVY7_9TRYP</name>
<feature type="region of interest" description="Disordered" evidence="3">
    <location>
        <begin position="378"/>
        <end position="449"/>
    </location>
</feature>
<organism evidence="4 5">
    <name type="scientific">Novymonas esmeraldas</name>
    <dbReference type="NCBI Taxonomy" id="1808958"/>
    <lineage>
        <taxon>Eukaryota</taxon>
        <taxon>Discoba</taxon>
        <taxon>Euglenozoa</taxon>
        <taxon>Kinetoplastea</taxon>
        <taxon>Metakinetoplastina</taxon>
        <taxon>Trypanosomatida</taxon>
        <taxon>Trypanosomatidae</taxon>
        <taxon>Novymonas</taxon>
    </lineage>
</organism>
<dbReference type="GO" id="GO:0006261">
    <property type="term" value="P:DNA-templated DNA replication"/>
    <property type="evidence" value="ECO:0007669"/>
    <property type="project" value="TreeGrafter"/>
</dbReference>
<dbReference type="EMBL" id="JAECZO010000152">
    <property type="protein sequence ID" value="KAK7198460.1"/>
    <property type="molecule type" value="Genomic_DNA"/>
</dbReference>
<feature type="compositionally biased region" description="Basic and acidic residues" evidence="3">
    <location>
        <begin position="438"/>
        <end position="449"/>
    </location>
</feature>
<comment type="caution">
    <text evidence="4">The sequence shown here is derived from an EMBL/GenBank/DDBJ whole genome shotgun (WGS) entry which is preliminary data.</text>
</comment>
<evidence type="ECO:0000256" key="1">
    <source>
        <dbReference type="ARBA" id="ARBA00022574"/>
    </source>
</evidence>
<dbReference type="SUPFAM" id="SSF50978">
    <property type="entry name" value="WD40 repeat-like"/>
    <property type="match status" value="1"/>
</dbReference>
<dbReference type="Proteomes" id="UP001430356">
    <property type="component" value="Unassembled WGS sequence"/>
</dbReference>
<evidence type="ECO:0000313" key="5">
    <source>
        <dbReference type="Proteomes" id="UP001430356"/>
    </source>
</evidence>
<dbReference type="PANTHER" id="PTHR18763">
    <property type="entry name" value="WD-REPEAT PROTEIN 18"/>
    <property type="match status" value="1"/>
</dbReference>
<evidence type="ECO:0000256" key="3">
    <source>
        <dbReference type="SAM" id="MobiDB-lite"/>
    </source>
</evidence>
<sequence>MAALTLRELGDASDAADVHGVLELFAACRETVTHVATSPLLPAHVAVATKNGFVELIDTATGEFRLFLTYLDRIPLDASLRCFSLVPSLGTVARLPGPRHPAYHLLYSLSYSNELLLAKVETGAVHVLAVCDSRPSVVQCDGDYIACGEGNGEVAVWQASAEERQSRRLAPSPPLLWKSRLLDSTVVCVSLHRDQLVCCSADYRCVVVGVEDGLVRSTLPLELDQSVAVFALTTQSLVSLQRGLIVCLRSRISVFAARGSGAASGAEAAAQPPPSSTATFPSAALPELQWSHRGDCALGREEVACASCLGRYLVVGTVSGLVLLYACDAAESLVTELVRFNVGYGVTGMQLFPNDTLLVVTSAGDVWRWPLSDLLDTADASGADASDEAAGEAEPTPAGEPAPLPLPLDAPGAAATASRLDVSLPVEPRLPATPHDVSYTHEGDVDDRNLTTHDASTAAAGSPHQPSEASLLSGERTLADPARGGDDSPVRAGARCRSHDEEGTPSVHLSTPTASVRAVSPAAEDDRDEPTTVLCLPPPPASSSSCSDKSDGGSGALTGVAEAWRQRKALYDPEQSAEEPEAAVDVDVDVISSAAGDSLGSSDGVRHGSIAAAAVSKPSSADTTAHHDAGSVTSQTEGLSGDRAEEAAEGAEEKPDDELLRPIRATHVNRAERRSDDAAGRTGDVKVAMDDLEAEFTQAMGRLLGPAVGIEGLRAGRRMSPRRVTAVLANLTNQQAAGADPQPNVLEGANSTALLAEKRAALEADAFDFAAYRDAHRLEVDALKFRHPVRAATYTLQDRVFNAVEPAGRLCDAGTASPATAAVGVEEGEDELRDVMHGKVKWSVDPHIAEERRRGGPVMAQHLCDDLLFPAPPHPANAAVLFVEDEPPLLPSTAWAEVLLLPLPLPPAPSVF</sequence>
<dbReference type="InterPro" id="IPR045227">
    <property type="entry name" value="WDR18/Ipi3/RID3"/>
</dbReference>
<evidence type="ECO:0000313" key="4">
    <source>
        <dbReference type="EMBL" id="KAK7198460.1"/>
    </source>
</evidence>
<evidence type="ECO:0000256" key="2">
    <source>
        <dbReference type="ARBA" id="ARBA00022737"/>
    </source>
</evidence>
<dbReference type="AlphaFoldDB" id="A0AAW0EVY7"/>
<feature type="compositionally biased region" description="Pro residues" evidence="3">
    <location>
        <begin position="398"/>
        <end position="408"/>
    </location>
</feature>
<protein>
    <submittedName>
        <fullName evidence="4">Suppressive immunomodulating factor</fullName>
    </submittedName>
</protein>
<proteinExistence type="predicted"/>
<dbReference type="GO" id="GO:0005656">
    <property type="term" value="C:nuclear pre-replicative complex"/>
    <property type="evidence" value="ECO:0007669"/>
    <property type="project" value="TreeGrafter"/>
</dbReference>
<feature type="region of interest" description="Disordered" evidence="3">
    <location>
        <begin position="613"/>
        <end position="660"/>
    </location>
</feature>
<reference evidence="4 5" key="1">
    <citation type="journal article" date="2021" name="MBio">
        <title>A New Model Trypanosomatid, Novymonas esmeraldas: Genomic Perception of Its 'Candidatus Pandoraea novymonadis' Endosymbiont.</title>
        <authorList>
            <person name="Zakharova A."/>
            <person name="Saura A."/>
            <person name="Butenko A."/>
            <person name="Podesvova L."/>
            <person name="Warmusova S."/>
            <person name="Kostygov A.Y."/>
            <person name="Nenarokova A."/>
            <person name="Lukes J."/>
            <person name="Opperdoes F.R."/>
            <person name="Yurchenko V."/>
        </authorList>
    </citation>
    <scope>NUCLEOTIDE SEQUENCE [LARGE SCALE GENOMIC DNA]</scope>
    <source>
        <strain evidence="4 5">E262AT.01</strain>
    </source>
</reference>
<feature type="compositionally biased region" description="Basic and acidic residues" evidence="3">
    <location>
        <begin position="640"/>
        <end position="660"/>
    </location>
</feature>
<dbReference type="PANTHER" id="PTHR18763:SF0">
    <property type="entry name" value="WD REPEAT-CONTAINING PROTEIN 18"/>
    <property type="match status" value="1"/>
</dbReference>
<dbReference type="InterPro" id="IPR015943">
    <property type="entry name" value="WD40/YVTN_repeat-like_dom_sf"/>
</dbReference>
<dbReference type="InterPro" id="IPR036322">
    <property type="entry name" value="WD40_repeat_dom_sf"/>
</dbReference>
<feature type="region of interest" description="Disordered" evidence="3">
    <location>
        <begin position="477"/>
        <end position="555"/>
    </location>
</feature>
<accession>A0AAW0EVY7</accession>
<keyword evidence="1" id="KW-0853">WD repeat</keyword>
<keyword evidence="2" id="KW-0677">Repeat</keyword>